<dbReference type="PANTHER" id="PTHR24223">
    <property type="entry name" value="ATP-BINDING CASSETTE SUB-FAMILY C"/>
    <property type="match status" value="1"/>
</dbReference>
<dbReference type="FunFam" id="3.40.50.300:FF:000997">
    <property type="entry name" value="Multidrug resistance-associated protein 1"/>
    <property type="match status" value="1"/>
</dbReference>
<dbReference type="GO" id="GO:0005774">
    <property type="term" value="C:vacuolar membrane"/>
    <property type="evidence" value="ECO:0007669"/>
    <property type="project" value="UniProtKB-SubCell"/>
</dbReference>
<feature type="transmembrane region" description="Helical" evidence="9">
    <location>
        <begin position="928"/>
        <end position="944"/>
    </location>
</feature>
<keyword evidence="5" id="KW-0547">Nucleotide-binding</keyword>
<keyword evidence="4" id="KW-0677">Repeat</keyword>
<dbReference type="Pfam" id="PF00664">
    <property type="entry name" value="ABC_membrane"/>
    <property type="match status" value="2"/>
</dbReference>
<dbReference type="InterPro" id="IPR017871">
    <property type="entry name" value="ABC_transporter-like_CS"/>
</dbReference>
<feature type="transmembrane region" description="Helical" evidence="9">
    <location>
        <begin position="98"/>
        <end position="118"/>
    </location>
</feature>
<dbReference type="InterPro" id="IPR050173">
    <property type="entry name" value="ABC_transporter_C-like"/>
</dbReference>
<evidence type="ECO:0000256" key="4">
    <source>
        <dbReference type="ARBA" id="ARBA00022737"/>
    </source>
</evidence>
<dbReference type="InterPro" id="IPR027417">
    <property type="entry name" value="P-loop_NTPase"/>
</dbReference>
<sequence>MTSTSYSEAKSPRHSAEAAEVHPLENCSRLSFALMLWMDELIGRGAKAPLQETDVWPLRRSDTSAELSQRFAAEWDKERSSARPRFHAALWRSMRRQLWCTLVLYFLYSFLMLLQPIVIKSLLQYMQGKPTTLGIESGYVLAAILTILSFVAVTVIDFGQLLASNLGCNAKCVVMDAVYQKSLRLSGFAKRHMSAGAIVTLSSVDSERLFDGFLIGPWSPTAPVSVLAIFIMIGFEMGYVVAIVGCVLMYVMLLVGYLSAKTVGETRRQLLAVQSERVKLTNEVLQGVRVVKMYAWEGPIEAAIARIRAQELVFLKQYHARRVFNTAALSIAPVICLAVCLLLYVALGNALSADKAFTVLAYMNVARLPCYNFSNGILFVQEAKASCDRVGAYLAADEVAVDEAPLEGGTAPEVAITNGDFSWHSSPSGQPDPSLPLTLRNITLRLVPKSLTIVVGAVGSGKSSLVSALLGEIHQVAGSRCVQGDIAYVSQEAWIQHDSLRNNVLFAAPMDESKYERVLAACQLAADLKMLPDGDATEIGERGINLSGGQKARVSLARAMYRTDADVVLLDDPLSALDVHVAGAVFRDCVQGLLADKTTLLVLNSHYHFLPHADRVLVMVDGAIAADGPFDVIKEQFPHLQSFSDVDAAVARISETAKKSQETPAASRDGALVAVEDRQIGAVASSMYATYLSFSGHSAQFVAVSVGAAFTISQAALAMLDWYMGHWANSPSLAGAMSSAWIYVGITCVAIGLLIGRILFGLRVVILCSKTLHERLFAKVLWAPVNSFFDVVPVGRILNRFSSDLDQVDSQIPYFGLLFLQFGFQNLAVVVVCAATSPYVLALYVPLFYAFYKLQAYYNLTSGELKRFDSVTKSPVANLISETVDGLSTIRAFKMTRSFAARSRTVLDHNQRFFSVYRTSSRWLQMRLDWLSVVIIAGVAFISIASKSFIGVTAAGLAITYAAQTSAFLSRTTMTYSYIENTMTCVERLEHYETLDKEGNSRAVTVTPPVSWPQAGVVQFDNYSMRYRDHLELVLKSVSFTVAGGHKVGICGRTGSGKSSLMVALFRM</sequence>
<feature type="domain" description="ABC transmembrane type-1" evidence="11">
    <location>
        <begin position="706"/>
        <end position="981"/>
    </location>
</feature>
<dbReference type="SUPFAM" id="SSF90123">
    <property type="entry name" value="ABC transporter transmembrane region"/>
    <property type="match status" value="2"/>
</dbReference>
<keyword evidence="2" id="KW-0813">Transport</keyword>
<dbReference type="Proteomes" id="UP000243579">
    <property type="component" value="Unassembled WGS sequence"/>
</dbReference>
<feature type="domain" description="ABC transporter" evidence="10">
    <location>
        <begin position="416"/>
        <end position="646"/>
    </location>
</feature>
<keyword evidence="3 9" id="KW-0812">Transmembrane</keyword>
<feature type="transmembrane region" description="Helical" evidence="9">
    <location>
        <begin position="138"/>
        <end position="156"/>
    </location>
</feature>
<feature type="transmembrane region" description="Helical" evidence="9">
    <location>
        <begin position="359"/>
        <end position="380"/>
    </location>
</feature>
<dbReference type="PROSITE" id="PS00211">
    <property type="entry name" value="ABC_TRANSPORTER_1"/>
    <property type="match status" value="1"/>
</dbReference>
<dbReference type="PANTHER" id="PTHR24223:SF443">
    <property type="entry name" value="MULTIDRUG-RESISTANCE LIKE PROTEIN 1, ISOFORM I"/>
    <property type="match status" value="1"/>
</dbReference>
<keyword evidence="13" id="KW-1185">Reference proteome</keyword>
<organism evidence="12 13">
    <name type="scientific">Achlya hypogyna</name>
    <name type="common">Oomycete</name>
    <name type="synonym">Protoachlya hypogyna</name>
    <dbReference type="NCBI Taxonomy" id="1202772"/>
    <lineage>
        <taxon>Eukaryota</taxon>
        <taxon>Sar</taxon>
        <taxon>Stramenopiles</taxon>
        <taxon>Oomycota</taxon>
        <taxon>Saprolegniomycetes</taxon>
        <taxon>Saprolegniales</taxon>
        <taxon>Achlyaceae</taxon>
        <taxon>Achlya</taxon>
    </lineage>
</organism>
<dbReference type="PROSITE" id="PS50893">
    <property type="entry name" value="ABC_TRANSPORTER_2"/>
    <property type="match status" value="1"/>
</dbReference>
<dbReference type="InterPro" id="IPR011527">
    <property type="entry name" value="ABC1_TM_dom"/>
</dbReference>
<feature type="domain" description="ABC transmembrane type-1" evidence="11">
    <location>
        <begin position="102"/>
        <end position="382"/>
    </location>
</feature>
<evidence type="ECO:0000256" key="5">
    <source>
        <dbReference type="ARBA" id="ARBA00022741"/>
    </source>
</evidence>
<evidence type="ECO:0000256" key="9">
    <source>
        <dbReference type="SAM" id="Phobius"/>
    </source>
</evidence>
<feature type="transmembrane region" description="Helical" evidence="9">
    <location>
        <begin position="740"/>
        <end position="760"/>
    </location>
</feature>
<evidence type="ECO:0000313" key="12">
    <source>
        <dbReference type="EMBL" id="OQR85539.1"/>
    </source>
</evidence>
<evidence type="ECO:0000256" key="8">
    <source>
        <dbReference type="ARBA" id="ARBA00023136"/>
    </source>
</evidence>
<dbReference type="InterPro" id="IPR044726">
    <property type="entry name" value="ABCC_6TM_D2"/>
</dbReference>
<comment type="caution">
    <text evidence="12">The sequence shown here is derived from an EMBL/GenBank/DDBJ whole genome shotgun (WGS) entry which is preliminary data.</text>
</comment>
<evidence type="ECO:0000259" key="11">
    <source>
        <dbReference type="PROSITE" id="PS50929"/>
    </source>
</evidence>
<keyword evidence="6 12" id="KW-0067">ATP-binding</keyword>
<gene>
    <name evidence="12" type="ORF">ACHHYP_11721</name>
</gene>
<protein>
    <submittedName>
        <fullName evidence="12">ATP-binding Cassette (ABC) Superfamily</fullName>
    </submittedName>
</protein>
<dbReference type="CDD" id="cd18580">
    <property type="entry name" value="ABC_6TM_ABCC_D2"/>
    <property type="match status" value="1"/>
</dbReference>
<dbReference type="InterPro" id="IPR044746">
    <property type="entry name" value="ABCC_6TM_D1"/>
</dbReference>
<evidence type="ECO:0000256" key="7">
    <source>
        <dbReference type="ARBA" id="ARBA00022989"/>
    </source>
</evidence>
<dbReference type="GO" id="GO:0005524">
    <property type="term" value="F:ATP binding"/>
    <property type="evidence" value="ECO:0007669"/>
    <property type="project" value="UniProtKB-KW"/>
</dbReference>
<evidence type="ECO:0000256" key="1">
    <source>
        <dbReference type="ARBA" id="ARBA00004128"/>
    </source>
</evidence>
<dbReference type="OrthoDB" id="6500128at2759"/>
<dbReference type="FunFam" id="1.20.1560.10:FF:000013">
    <property type="entry name" value="ABC transporter C family member 2"/>
    <property type="match status" value="1"/>
</dbReference>
<dbReference type="InterPro" id="IPR003439">
    <property type="entry name" value="ABC_transporter-like_ATP-bd"/>
</dbReference>
<evidence type="ECO:0000256" key="6">
    <source>
        <dbReference type="ARBA" id="ARBA00022840"/>
    </source>
</evidence>
<feature type="non-terminal residue" evidence="12">
    <location>
        <position position="1068"/>
    </location>
</feature>
<evidence type="ECO:0000256" key="2">
    <source>
        <dbReference type="ARBA" id="ARBA00022448"/>
    </source>
</evidence>
<accession>A0A1V9YIJ2</accession>
<dbReference type="GO" id="GO:0140359">
    <property type="term" value="F:ABC-type transporter activity"/>
    <property type="evidence" value="ECO:0007669"/>
    <property type="project" value="InterPro"/>
</dbReference>
<dbReference type="SUPFAM" id="SSF52540">
    <property type="entry name" value="P-loop containing nucleoside triphosphate hydrolases"/>
    <property type="match status" value="2"/>
</dbReference>
<name>A0A1V9YIJ2_ACHHY</name>
<dbReference type="GO" id="GO:0016887">
    <property type="term" value="F:ATP hydrolysis activity"/>
    <property type="evidence" value="ECO:0007669"/>
    <property type="project" value="InterPro"/>
</dbReference>
<feature type="transmembrane region" description="Helical" evidence="9">
    <location>
        <begin position="827"/>
        <end position="852"/>
    </location>
</feature>
<dbReference type="PROSITE" id="PS50929">
    <property type="entry name" value="ABC_TM1F"/>
    <property type="match status" value="2"/>
</dbReference>
<dbReference type="STRING" id="1202772.A0A1V9YIJ2"/>
<dbReference type="Pfam" id="PF00005">
    <property type="entry name" value="ABC_tran"/>
    <property type="match status" value="1"/>
</dbReference>
<dbReference type="InterPro" id="IPR003593">
    <property type="entry name" value="AAA+_ATPase"/>
</dbReference>
<dbReference type="CDD" id="cd18579">
    <property type="entry name" value="ABC_6TM_ABCC_D1"/>
    <property type="match status" value="1"/>
</dbReference>
<keyword evidence="7 9" id="KW-1133">Transmembrane helix</keyword>
<dbReference type="EMBL" id="JNBR01001663">
    <property type="protein sequence ID" value="OQR85539.1"/>
    <property type="molecule type" value="Genomic_DNA"/>
</dbReference>
<feature type="transmembrane region" description="Helical" evidence="9">
    <location>
        <begin position="213"/>
        <end position="233"/>
    </location>
</feature>
<dbReference type="CDD" id="cd03250">
    <property type="entry name" value="ABCC_MRP_domain1"/>
    <property type="match status" value="1"/>
</dbReference>
<dbReference type="SMART" id="SM00382">
    <property type="entry name" value="AAA"/>
    <property type="match status" value="1"/>
</dbReference>
<keyword evidence="8 9" id="KW-0472">Membrane</keyword>
<feature type="transmembrane region" description="Helical" evidence="9">
    <location>
        <begin position="701"/>
        <end position="720"/>
    </location>
</feature>
<evidence type="ECO:0000256" key="3">
    <source>
        <dbReference type="ARBA" id="ARBA00022692"/>
    </source>
</evidence>
<dbReference type="InterPro" id="IPR036640">
    <property type="entry name" value="ABC1_TM_sf"/>
</dbReference>
<reference evidence="12 13" key="1">
    <citation type="journal article" date="2014" name="Genome Biol. Evol.">
        <title>The secreted proteins of Achlya hypogyna and Thraustotheca clavata identify the ancestral oomycete secretome and reveal gene acquisitions by horizontal gene transfer.</title>
        <authorList>
            <person name="Misner I."/>
            <person name="Blouin N."/>
            <person name="Leonard G."/>
            <person name="Richards T.A."/>
            <person name="Lane C.E."/>
        </authorList>
    </citation>
    <scope>NUCLEOTIDE SEQUENCE [LARGE SCALE GENOMIC DNA]</scope>
    <source>
        <strain evidence="12 13">ATCC 48635</strain>
    </source>
</reference>
<dbReference type="Gene3D" id="3.40.50.300">
    <property type="entry name" value="P-loop containing nucleotide triphosphate hydrolases"/>
    <property type="match status" value="2"/>
</dbReference>
<feature type="transmembrane region" description="Helical" evidence="9">
    <location>
        <begin position="239"/>
        <end position="260"/>
    </location>
</feature>
<feature type="transmembrane region" description="Helical" evidence="9">
    <location>
        <begin position="323"/>
        <end position="347"/>
    </location>
</feature>
<comment type="subcellular location">
    <subcellularLocation>
        <location evidence="1">Vacuole membrane</location>
        <topology evidence="1">Multi-pass membrane protein</topology>
    </subcellularLocation>
</comment>
<dbReference type="Gene3D" id="1.20.1560.10">
    <property type="entry name" value="ABC transporter type 1, transmembrane domain"/>
    <property type="match status" value="2"/>
</dbReference>
<dbReference type="AlphaFoldDB" id="A0A1V9YIJ2"/>
<proteinExistence type="predicted"/>
<evidence type="ECO:0000259" key="10">
    <source>
        <dbReference type="PROSITE" id="PS50893"/>
    </source>
</evidence>
<evidence type="ECO:0000313" key="13">
    <source>
        <dbReference type="Proteomes" id="UP000243579"/>
    </source>
</evidence>